<dbReference type="Proteomes" id="UP000233551">
    <property type="component" value="Unassembled WGS sequence"/>
</dbReference>
<name>A0A2I0J089_PUNGR</name>
<feature type="non-terminal residue" evidence="1">
    <location>
        <position position="169"/>
    </location>
</feature>
<sequence length="169" mass="18294">MKLNSACSTSELELNKNEMNSSFRRVDSEPFANGHVSFTSLGAAKKWRLPGWFNSICNSCFQGGRFPPPEPTQCWASSGPNLLARRPNGPKWPNSMISRLKTELLSSLLLPEEDNGVSASSTVLSPRLVLSIPLPLPRPLSPSQVLYSLTFSSSPFTASASQLSPPSAT</sequence>
<evidence type="ECO:0000313" key="2">
    <source>
        <dbReference type="Proteomes" id="UP000233551"/>
    </source>
</evidence>
<gene>
    <name evidence="1" type="ORF">CRG98_029982</name>
</gene>
<proteinExistence type="predicted"/>
<comment type="caution">
    <text evidence="1">The sequence shown here is derived from an EMBL/GenBank/DDBJ whole genome shotgun (WGS) entry which is preliminary data.</text>
</comment>
<keyword evidence="2" id="KW-1185">Reference proteome</keyword>
<organism evidence="1 2">
    <name type="scientific">Punica granatum</name>
    <name type="common">Pomegranate</name>
    <dbReference type="NCBI Taxonomy" id="22663"/>
    <lineage>
        <taxon>Eukaryota</taxon>
        <taxon>Viridiplantae</taxon>
        <taxon>Streptophyta</taxon>
        <taxon>Embryophyta</taxon>
        <taxon>Tracheophyta</taxon>
        <taxon>Spermatophyta</taxon>
        <taxon>Magnoliopsida</taxon>
        <taxon>eudicotyledons</taxon>
        <taxon>Gunneridae</taxon>
        <taxon>Pentapetalae</taxon>
        <taxon>rosids</taxon>
        <taxon>malvids</taxon>
        <taxon>Myrtales</taxon>
        <taxon>Lythraceae</taxon>
        <taxon>Punica</taxon>
    </lineage>
</organism>
<evidence type="ECO:0000313" key="1">
    <source>
        <dbReference type="EMBL" id="PKI49645.1"/>
    </source>
</evidence>
<dbReference type="AlphaFoldDB" id="A0A2I0J089"/>
<protein>
    <submittedName>
        <fullName evidence="1">Uncharacterized protein</fullName>
    </submittedName>
</protein>
<dbReference type="EMBL" id="PGOL01002219">
    <property type="protein sequence ID" value="PKI49645.1"/>
    <property type="molecule type" value="Genomic_DNA"/>
</dbReference>
<reference evidence="1 2" key="1">
    <citation type="submission" date="2017-11" db="EMBL/GenBank/DDBJ databases">
        <title>De-novo sequencing of pomegranate (Punica granatum L.) genome.</title>
        <authorList>
            <person name="Akparov Z."/>
            <person name="Amiraslanov A."/>
            <person name="Hajiyeva S."/>
            <person name="Abbasov M."/>
            <person name="Kaur K."/>
            <person name="Hamwieh A."/>
            <person name="Solovyev V."/>
            <person name="Salamov A."/>
            <person name="Braich B."/>
            <person name="Kosarev P."/>
            <person name="Mahmoud A."/>
            <person name="Hajiyev E."/>
            <person name="Babayeva S."/>
            <person name="Izzatullayeva V."/>
            <person name="Mammadov A."/>
            <person name="Mammadov A."/>
            <person name="Sharifova S."/>
            <person name="Ojaghi J."/>
            <person name="Eynullazada K."/>
            <person name="Bayramov B."/>
            <person name="Abdulazimova A."/>
            <person name="Shahmuradov I."/>
        </authorList>
    </citation>
    <scope>NUCLEOTIDE SEQUENCE [LARGE SCALE GENOMIC DNA]</scope>
    <source>
        <strain evidence="2">cv. AG2017</strain>
        <tissue evidence="1">Leaf</tissue>
    </source>
</reference>
<accession>A0A2I0J089</accession>